<comment type="similarity">
    <text evidence="1">Belongs to the sigma-70 factor family. ECF subfamily.</text>
</comment>
<sequence>MIAELLRDLTPQVLASVVRRYGHFGEAEDATQEALLAAATQWPHQGVPDNPRGWLIQVASRRLIDHLRSEQARGRREAVLAAQMPADQWLAPPADTDHSAHADDTVALLMMCCHPALQPASQIPLTLRAVGGLTTTEIARALLVPETTLAQRISRAKQRIKDAGATFDLPTGEEAEARLPAVLQVIYLIFNEGHTASSGPALQRRDLAHEAIRVARLLVDSCPDHAETAGLLALLLFTDARRAARTGDTGELVPLDRQDRRRWDYHAIGTATSLLTSALARRRPGPYQIQAAIAAAHCHAATAEDTDWPHILTLYDMLQRLDDSPVVTLNRAVAIAMVHGPQAGLDLLEPLSDDPRMRDNHRLTAARAHLLDRAGDHGAAADLYRTAAQQTASAREHDYLLRRADDITRRT</sequence>
<dbReference type="InterPro" id="IPR013325">
    <property type="entry name" value="RNA_pol_sigma_r2"/>
</dbReference>
<dbReference type="PANTHER" id="PTHR47756">
    <property type="entry name" value="BLL6612 PROTEIN-RELATED"/>
    <property type="match status" value="1"/>
</dbReference>
<dbReference type="InterPro" id="IPR036388">
    <property type="entry name" value="WH-like_DNA-bd_sf"/>
</dbReference>
<dbReference type="SUPFAM" id="SSF88659">
    <property type="entry name" value="Sigma3 and sigma4 domains of RNA polymerase sigma factors"/>
    <property type="match status" value="1"/>
</dbReference>
<dbReference type="RefSeq" id="WP_253755475.1">
    <property type="nucleotide sequence ID" value="NZ_JAMZDZ010000001.1"/>
</dbReference>
<dbReference type="PANTHER" id="PTHR47756:SF2">
    <property type="entry name" value="BLL6612 PROTEIN"/>
    <property type="match status" value="1"/>
</dbReference>
<comment type="caution">
    <text evidence="8">The sequence shown here is derived from an EMBL/GenBank/DDBJ whole genome shotgun (WGS) entry which is preliminary data.</text>
</comment>
<evidence type="ECO:0000259" key="5">
    <source>
        <dbReference type="Pfam" id="PF04542"/>
    </source>
</evidence>
<dbReference type="InterPro" id="IPR013324">
    <property type="entry name" value="RNA_pol_sigma_r3/r4-like"/>
</dbReference>
<dbReference type="Gene3D" id="1.10.1740.10">
    <property type="match status" value="1"/>
</dbReference>
<keyword evidence="9" id="KW-1185">Reference proteome</keyword>
<dbReference type="NCBIfam" id="TIGR02937">
    <property type="entry name" value="sigma70-ECF"/>
    <property type="match status" value="1"/>
</dbReference>
<dbReference type="Pfam" id="PF04542">
    <property type="entry name" value="Sigma70_r2"/>
    <property type="match status" value="1"/>
</dbReference>
<evidence type="ECO:0000256" key="4">
    <source>
        <dbReference type="ARBA" id="ARBA00023163"/>
    </source>
</evidence>
<dbReference type="InterPro" id="IPR007627">
    <property type="entry name" value="RNA_pol_sigma70_r2"/>
</dbReference>
<dbReference type="InterPro" id="IPR014284">
    <property type="entry name" value="RNA_pol_sigma-70_dom"/>
</dbReference>
<organism evidence="8 9">
    <name type="scientific">Hamadaea flava</name>
    <dbReference type="NCBI Taxonomy" id="1742688"/>
    <lineage>
        <taxon>Bacteria</taxon>
        <taxon>Bacillati</taxon>
        <taxon>Actinomycetota</taxon>
        <taxon>Actinomycetes</taxon>
        <taxon>Micromonosporales</taxon>
        <taxon>Micromonosporaceae</taxon>
        <taxon>Hamadaea</taxon>
    </lineage>
</organism>
<feature type="domain" description="RNA polymerase sigma factor 70 region 4 type 2" evidence="6">
    <location>
        <begin position="110"/>
        <end position="160"/>
    </location>
</feature>
<protein>
    <submittedName>
        <fullName evidence="8">RNA polymerase sigma factor</fullName>
    </submittedName>
</protein>
<accession>A0ABV8LN19</accession>
<dbReference type="SUPFAM" id="SSF88946">
    <property type="entry name" value="Sigma2 domain of RNA polymerase sigma factors"/>
    <property type="match status" value="1"/>
</dbReference>
<name>A0ABV8LN19_9ACTN</name>
<evidence type="ECO:0000259" key="6">
    <source>
        <dbReference type="Pfam" id="PF08281"/>
    </source>
</evidence>
<proteinExistence type="inferred from homology"/>
<dbReference type="EMBL" id="JBHSAY010000006">
    <property type="protein sequence ID" value="MFC4131712.1"/>
    <property type="molecule type" value="Genomic_DNA"/>
</dbReference>
<dbReference type="Pfam" id="PF08281">
    <property type="entry name" value="Sigma70_r4_2"/>
    <property type="match status" value="1"/>
</dbReference>
<feature type="domain" description="DUF6596" evidence="7">
    <location>
        <begin position="178"/>
        <end position="278"/>
    </location>
</feature>
<feature type="domain" description="RNA polymerase sigma-70 region 2" evidence="5">
    <location>
        <begin position="7"/>
        <end position="71"/>
    </location>
</feature>
<dbReference type="Proteomes" id="UP001595816">
    <property type="component" value="Unassembled WGS sequence"/>
</dbReference>
<keyword evidence="2" id="KW-0805">Transcription regulation</keyword>
<evidence type="ECO:0000259" key="7">
    <source>
        <dbReference type="Pfam" id="PF20239"/>
    </source>
</evidence>
<evidence type="ECO:0000313" key="8">
    <source>
        <dbReference type="EMBL" id="MFC4131712.1"/>
    </source>
</evidence>
<keyword evidence="4" id="KW-0804">Transcription</keyword>
<evidence type="ECO:0000256" key="1">
    <source>
        <dbReference type="ARBA" id="ARBA00010641"/>
    </source>
</evidence>
<evidence type="ECO:0000256" key="2">
    <source>
        <dbReference type="ARBA" id="ARBA00023015"/>
    </source>
</evidence>
<keyword evidence="3" id="KW-0731">Sigma factor</keyword>
<dbReference type="InterPro" id="IPR013249">
    <property type="entry name" value="RNA_pol_sigma70_r4_t2"/>
</dbReference>
<gene>
    <name evidence="8" type="ORF">ACFOZ4_13980</name>
</gene>
<evidence type="ECO:0000256" key="3">
    <source>
        <dbReference type="ARBA" id="ARBA00023082"/>
    </source>
</evidence>
<reference evidence="9" key="1">
    <citation type="journal article" date="2019" name="Int. J. Syst. Evol. Microbiol.">
        <title>The Global Catalogue of Microorganisms (GCM) 10K type strain sequencing project: providing services to taxonomists for standard genome sequencing and annotation.</title>
        <authorList>
            <consortium name="The Broad Institute Genomics Platform"/>
            <consortium name="The Broad Institute Genome Sequencing Center for Infectious Disease"/>
            <person name="Wu L."/>
            <person name="Ma J."/>
        </authorList>
    </citation>
    <scope>NUCLEOTIDE SEQUENCE [LARGE SCALE GENOMIC DNA]</scope>
    <source>
        <strain evidence="9">CGMCC 4.7289</strain>
    </source>
</reference>
<dbReference type="Gene3D" id="1.10.10.10">
    <property type="entry name" value="Winged helix-like DNA-binding domain superfamily/Winged helix DNA-binding domain"/>
    <property type="match status" value="1"/>
</dbReference>
<dbReference type="Pfam" id="PF20239">
    <property type="entry name" value="DUF6596"/>
    <property type="match status" value="1"/>
</dbReference>
<evidence type="ECO:0000313" key="9">
    <source>
        <dbReference type="Proteomes" id="UP001595816"/>
    </source>
</evidence>
<dbReference type="InterPro" id="IPR046531">
    <property type="entry name" value="DUF6596"/>
</dbReference>